<evidence type="ECO:0000256" key="3">
    <source>
        <dbReference type="ARBA" id="ARBA00022588"/>
    </source>
</evidence>
<proteinExistence type="predicted"/>
<evidence type="ECO:0000313" key="7">
    <source>
        <dbReference type="EMBL" id="CAG2205541.1"/>
    </source>
</evidence>
<feature type="domain" description="Caspase recruitment" evidence="6">
    <location>
        <begin position="439"/>
        <end position="517"/>
    </location>
</feature>
<dbReference type="GO" id="GO:0061630">
    <property type="term" value="F:ubiquitin protein ligase activity"/>
    <property type="evidence" value="ECO:0007669"/>
    <property type="project" value="TreeGrafter"/>
</dbReference>
<organism evidence="7 8">
    <name type="scientific">Mytilus edulis</name>
    <name type="common">Blue mussel</name>
    <dbReference type="NCBI Taxonomy" id="6550"/>
    <lineage>
        <taxon>Eukaryota</taxon>
        <taxon>Metazoa</taxon>
        <taxon>Spiralia</taxon>
        <taxon>Lophotrochozoa</taxon>
        <taxon>Mollusca</taxon>
        <taxon>Bivalvia</taxon>
        <taxon>Autobranchia</taxon>
        <taxon>Pteriomorphia</taxon>
        <taxon>Mytilida</taxon>
        <taxon>Mytiloidea</taxon>
        <taxon>Mytilidae</taxon>
        <taxon>Mytilinae</taxon>
        <taxon>Mytilus</taxon>
    </lineage>
</organism>
<evidence type="ECO:0000256" key="1">
    <source>
        <dbReference type="ARBA" id="ARBA00022499"/>
    </source>
</evidence>
<dbReference type="GO" id="GO:0000209">
    <property type="term" value="P:protein polyubiquitination"/>
    <property type="evidence" value="ECO:0007669"/>
    <property type="project" value="TreeGrafter"/>
</dbReference>
<evidence type="ECO:0000256" key="5">
    <source>
        <dbReference type="ARBA" id="ARBA00022859"/>
    </source>
</evidence>
<dbReference type="InterPro" id="IPR011042">
    <property type="entry name" value="6-blade_b-propeller_TolB-like"/>
</dbReference>
<dbReference type="EMBL" id="CAJPWZ010001024">
    <property type="protein sequence ID" value="CAG2205541.1"/>
    <property type="molecule type" value="Genomic_DNA"/>
</dbReference>
<comment type="caution">
    <text evidence="7">The sequence shown here is derived from an EMBL/GenBank/DDBJ whole genome shotgun (WGS) entry which is preliminary data.</text>
</comment>
<dbReference type="PANTHER" id="PTHR24104">
    <property type="entry name" value="E3 UBIQUITIN-PROTEIN LIGASE NHLRC1-RELATED"/>
    <property type="match status" value="1"/>
</dbReference>
<dbReference type="PANTHER" id="PTHR24104:SF25">
    <property type="entry name" value="PROTEIN LIN-41"/>
    <property type="match status" value="1"/>
</dbReference>
<keyword evidence="3" id="KW-0399">Innate immunity</keyword>
<dbReference type="GO" id="GO:0008270">
    <property type="term" value="F:zinc ion binding"/>
    <property type="evidence" value="ECO:0007669"/>
    <property type="project" value="UniProtKB-KW"/>
</dbReference>
<name>A0A8S3REZ7_MYTED</name>
<dbReference type="CDD" id="cd01671">
    <property type="entry name" value="CARD"/>
    <property type="match status" value="1"/>
</dbReference>
<dbReference type="Proteomes" id="UP000683360">
    <property type="component" value="Unassembled WGS sequence"/>
</dbReference>
<protein>
    <recommendedName>
        <fullName evidence="6">Caspase recruitment domain-containing protein</fullName>
    </recommendedName>
</protein>
<reference evidence="7" key="1">
    <citation type="submission" date="2021-03" db="EMBL/GenBank/DDBJ databases">
        <authorList>
            <person name="Bekaert M."/>
        </authorList>
    </citation>
    <scope>NUCLEOTIDE SEQUENCE</scope>
</reference>
<keyword evidence="5" id="KW-0391">Immunity</keyword>
<dbReference type="Gene3D" id="1.10.533.10">
    <property type="entry name" value="Death Domain, Fas"/>
    <property type="match status" value="1"/>
</dbReference>
<dbReference type="GO" id="GO:0043161">
    <property type="term" value="P:proteasome-mediated ubiquitin-dependent protein catabolic process"/>
    <property type="evidence" value="ECO:0007669"/>
    <property type="project" value="TreeGrafter"/>
</dbReference>
<keyword evidence="2" id="KW-0597">Phosphoprotein</keyword>
<dbReference type="SUPFAM" id="SSF63829">
    <property type="entry name" value="Calcium-dependent phosphotriesterase"/>
    <property type="match status" value="1"/>
</dbReference>
<dbReference type="InterPro" id="IPR050952">
    <property type="entry name" value="TRIM-NHL_E3_ligases"/>
</dbReference>
<evidence type="ECO:0000256" key="4">
    <source>
        <dbReference type="ARBA" id="ARBA00022843"/>
    </source>
</evidence>
<evidence type="ECO:0000259" key="6">
    <source>
        <dbReference type="Pfam" id="PF16739"/>
    </source>
</evidence>
<keyword evidence="4" id="KW-0832">Ubl conjugation</keyword>
<dbReference type="InterPro" id="IPR011029">
    <property type="entry name" value="DEATH-like_dom_sf"/>
</dbReference>
<dbReference type="GO" id="GO:0045087">
    <property type="term" value="P:innate immune response"/>
    <property type="evidence" value="ECO:0007669"/>
    <property type="project" value="UniProtKB-KW"/>
</dbReference>
<evidence type="ECO:0000313" key="8">
    <source>
        <dbReference type="Proteomes" id="UP000683360"/>
    </source>
</evidence>
<dbReference type="GO" id="GO:0005737">
    <property type="term" value="C:cytoplasm"/>
    <property type="evidence" value="ECO:0007669"/>
    <property type="project" value="UniProtKB-ARBA"/>
</dbReference>
<keyword evidence="8" id="KW-1185">Reference proteome</keyword>
<accession>A0A8S3REZ7</accession>
<keyword evidence="1" id="KW-1017">Isopeptide bond</keyword>
<dbReference type="InterPro" id="IPR031964">
    <property type="entry name" value="CARD_dom"/>
</dbReference>
<dbReference type="SUPFAM" id="SSF101898">
    <property type="entry name" value="NHL repeat"/>
    <property type="match status" value="1"/>
</dbReference>
<dbReference type="Gene3D" id="2.120.10.30">
    <property type="entry name" value="TolB, C-terminal domain"/>
    <property type="match status" value="2"/>
</dbReference>
<evidence type="ECO:0000256" key="2">
    <source>
        <dbReference type="ARBA" id="ARBA00022553"/>
    </source>
</evidence>
<dbReference type="OrthoDB" id="6103839at2759"/>
<dbReference type="AlphaFoldDB" id="A0A8S3REZ7"/>
<sequence length="820" mass="93891">MTLKFFSEIAKNVLGKVDLLKQEVNRIISGMLVDVASDTKHIDDVVVSLTIPEFTDSIPLQLSFQLDVQLRKKFELQSIRDFGNRDCIITNDLLVFTDHVRNRLLIYNFNGSYIRTIRLFGTPVSIVVTNQNDVAVSYNQEFIDIISIKTGKVKNIIKTSGIIGGISYQNGLMYVVINFQTVDVIDLTGKIIRSLSLSLYRPDNMLESTVGCLSTDKDSLFLTYPLNNTLYCCDLNGSDRWTFTDDKMIQPSGITTDQNGNVYVSCYKSNNVIVVSSEGKHHKELLNKKDRLHNPTGIYYNKSNDCLLVCNEGNYLQSFPGRHFEKNFNRSSDFQSMSDSQIELLNRVCLLKSEFLKFLKPSDVIFNIQGLEGDFINEIFELDKINRKEACDKLLKKIAERADLLPKFILALSDRGYQRFVDPISNIYPDRGRTFCQEYFEFIINYLSGDLVDVLEPLQLCAYLYKYKCIDQGDKEAIEAMQYSKGRTAACREMFLAVKRRKDNWALLLLEAIKETQEYVKLKMDPSASQEELERTGILLASTKQHNQSDSTLSEGELVPFKSSFQFDVKLRKKFQLQSTPDLVISDCIITNEQLVFTGYFSERLHIYNIYGSYNRELKLFNRPQCITVINDDDVAVSYDQKFVEIINISTDQVKNKIVTRGYSCKLSYQNGLMYVVIDYHTIDVMTMTGEIIRSFHCPLKSSVQCLSPDTDSMCITYPFNFALYCCDLYGSNRWNCTFGTKIKPRHVTTDGKGNVYILCYESNNVIVLSPDGKHYKELFTDKEGMQIPTIIYYDKSNDCLLVYDSGTCDAFLFDVTCST</sequence>
<gene>
    <name evidence="7" type="ORF">MEDL_19922</name>
</gene>
<dbReference type="Pfam" id="PF16739">
    <property type="entry name" value="CARD_2"/>
    <property type="match status" value="1"/>
</dbReference>